<protein>
    <submittedName>
        <fullName evidence="2">Uncharacterized protein</fullName>
    </submittedName>
</protein>
<accession>A0A382JAA3</accession>
<evidence type="ECO:0000313" key="2">
    <source>
        <dbReference type="EMBL" id="SVC08023.1"/>
    </source>
</evidence>
<feature type="non-terminal residue" evidence="2">
    <location>
        <position position="349"/>
    </location>
</feature>
<feature type="non-terminal residue" evidence="2">
    <location>
        <position position="1"/>
    </location>
</feature>
<feature type="region of interest" description="Disordered" evidence="1">
    <location>
        <begin position="30"/>
        <end position="56"/>
    </location>
</feature>
<gene>
    <name evidence="2" type="ORF">METZ01_LOCUS260877</name>
</gene>
<feature type="compositionally biased region" description="Acidic residues" evidence="1">
    <location>
        <begin position="36"/>
        <end position="56"/>
    </location>
</feature>
<reference evidence="2" key="1">
    <citation type="submission" date="2018-05" db="EMBL/GenBank/DDBJ databases">
        <authorList>
            <person name="Lanie J.A."/>
            <person name="Ng W.-L."/>
            <person name="Kazmierczak K.M."/>
            <person name="Andrzejewski T.M."/>
            <person name="Davidsen T.M."/>
            <person name="Wayne K.J."/>
            <person name="Tettelin H."/>
            <person name="Glass J.I."/>
            <person name="Rusch D."/>
            <person name="Podicherti R."/>
            <person name="Tsui H.-C.T."/>
            <person name="Winkler M.E."/>
        </authorList>
    </citation>
    <scope>NUCLEOTIDE SEQUENCE</scope>
</reference>
<organism evidence="2">
    <name type="scientific">marine metagenome</name>
    <dbReference type="NCBI Taxonomy" id="408172"/>
    <lineage>
        <taxon>unclassified sequences</taxon>
        <taxon>metagenomes</taxon>
        <taxon>ecological metagenomes</taxon>
    </lineage>
</organism>
<sequence length="349" mass="38592">EREEVTEDIYNKIALEWTAWNIWETLPANKKHASDTDDDGDGFEDEDPIDLIDNDGDGLIDEDGRKLRRAPRKSFDKSGELAFVGWSEWSESYLPTNGLNEATITSPNPRKFVQIRVNISSEDPFKTARVSNLRIELAPPLALELAGELALISEEGTQRGLADLSVLPMDYTPPREINPLEPQQFSYFIRAAEPDPTDATVRDGFNEVLIVAPRAARLTGVRLGQVEVVEVSSLLDPDQAVTNAVATSFDRVFAPDTDGILRSEDGAALTQMATGADSVWIRFPSSLNADLPADTHALIEIQFESQIFREGIEYVSYVRSSDTEEGVFQRVDANSKDATELVDSSTARV</sequence>
<dbReference type="EMBL" id="UINC01072407">
    <property type="protein sequence ID" value="SVC08023.1"/>
    <property type="molecule type" value="Genomic_DNA"/>
</dbReference>
<proteinExistence type="predicted"/>
<dbReference type="AlphaFoldDB" id="A0A382JAA3"/>
<evidence type="ECO:0000256" key="1">
    <source>
        <dbReference type="SAM" id="MobiDB-lite"/>
    </source>
</evidence>
<name>A0A382JAA3_9ZZZZ</name>